<proteinExistence type="predicted"/>
<protein>
    <submittedName>
        <fullName evidence="2">DUF6524 family protein</fullName>
    </submittedName>
</protein>
<dbReference type="EMBL" id="JBHRSB010000001">
    <property type="protein sequence ID" value="MFC2999014.1"/>
    <property type="molecule type" value="Genomic_DNA"/>
</dbReference>
<comment type="caution">
    <text evidence="2">The sequence shown here is derived from an EMBL/GenBank/DDBJ whole genome shotgun (WGS) entry which is preliminary data.</text>
</comment>
<feature type="transmembrane region" description="Helical" evidence="1">
    <location>
        <begin position="99"/>
        <end position="120"/>
    </location>
</feature>
<dbReference type="RefSeq" id="WP_216834752.1">
    <property type="nucleotide sequence ID" value="NZ_JAFNJS010000001.1"/>
</dbReference>
<evidence type="ECO:0000256" key="1">
    <source>
        <dbReference type="SAM" id="Phobius"/>
    </source>
</evidence>
<name>A0ABV7BPJ8_9PROT</name>
<feature type="transmembrane region" description="Helical" evidence="1">
    <location>
        <begin position="74"/>
        <end position="93"/>
    </location>
</feature>
<keyword evidence="1" id="KW-0812">Transmembrane</keyword>
<dbReference type="Pfam" id="PF20134">
    <property type="entry name" value="DUF6524"/>
    <property type="match status" value="1"/>
</dbReference>
<feature type="transmembrane region" description="Helical" evidence="1">
    <location>
        <begin position="12"/>
        <end position="31"/>
    </location>
</feature>
<dbReference type="InterPro" id="IPR045387">
    <property type="entry name" value="DUF6524"/>
</dbReference>
<dbReference type="Proteomes" id="UP001595420">
    <property type="component" value="Unassembled WGS sequence"/>
</dbReference>
<keyword evidence="3" id="KW-1185">Reference proteome</keyword>
<gene>
    <name evidence="2" type="ORF">ACFOD3_03855</name>
</gene>
<keyword evidence="1" id="KW-0472">Membrane</keyword>
<keyword evidence="1" id="KW-1133">Transmembrane helix</keyword>
<reference evidence="3" key="1">
    <citation type="journal article" date="2019" name="Int. J. Syst. Evol. Microbiol.">
        <title>The Global Catalogue of Microorganisms (GCM) 10K type strain sequencing project: providing services to taxonomists for standard genome sequencing and annotation.</title>
        <authorList>
            <consortium name="The Broad Institute Genomics Platform"/>
            <consortium name="The Broad Institute Genome Sequencing Center for Infectious Disease"/>
            <person name="Wu L."/>
            <person name="Ma J."/>
        </authorList>
    </citation>
    <scope>NUCLEOTIDE SEQUENCE [LARGE SCALE GENOMIC DNA]</scope>
    <source>
        <strain evidence="3">CGMCC 1.16855</strain>
    </source>
</reference>
<feature type="transmembrane region" description="Helical" evidence="1">
    <location>
        <begin position="43"/>
        <end position="62"/>
    </location>
</feature>
<sequence>MSAERFDWRGVVARGLFCLFVVFGAYNPSGYSYLHWLLQGFDWFWAKLAVGALLTIILLMLWRTTRGVLKLRGMVLVTLFCLGAGMTLANLTGAGAFSLGSLITGALLTLAALFTAGLSYSHVDHRLGGISHTEEIAK</sequence>
<organism evidence="2 3">
    <name type="scientific">Falsiroseomonas tokyonensis</name>
    <dbReference type="NCBI Taxonomy" id="430521"/>
    <lineage>
        <taxon>Bacteria</taxon>
        <taxon>Pseudomonadati</taxon>
        <taxon>Pseudomonadota</taxon>
        <taxon>Alphaproteobacteria</taxon>
        <taxon>Acetobacterales</taxon>
        <taxon>Roseomonadaceae</taxon>
        <taxon>Falsiroseomonas</taxon>
    </lineage>
</organism>
<evidence type="ECO:0000313" key="2">
    <source>
        <dbReference type="EMBL" id="MFC2999014.1"/>
    </source>
</evidence>
<evidence type="ECO:0000313" key="3">
    <source>
        <dbReference type="Proteomes" id="UP001595420"/>
    </source>
</evidence>
<accession>A0ABV7BPJ8</accession>